<keyword evidence="1" id="KW-0472">Membrane</keyword>
<keyword evidence="1" id="KW-0812">Transmembrane</keyword>
<reference evidence="3 4" key="1">
    <citation type="submission" date="2015-04" db="EMBL/GenBank/DDBJ databases">
        <title>Draft genome of the roundworm Trichinella nativa.</title>
        <authorList>
            <person name="Mitreva M."/>
        </authorList>
    </citation>
    <scope>NUCLEOTIDE SEQUENCE [LARGE SCALE GENOMIC DNA]</scope>
    <source>
        <strain evidence="3 4">ISS45</strain>
    </source>
</reference>
<dbReference type="PROSITE" id="PS50186">
    <property type="entry name" value="DEP"/>
    <property type="match status" value="1"/>
</dbReference>
<dbReference type="SUPFAM" id="SSF46785">
    <property type="entry name" value="Winged helix' DNA-binding domain"/>
    <property type="match status" value="1"/>
</dbReference>
<protein>
    <recommendedName>
        <fullName evidence="2">DEP domain-containing protein</fullName>
    </recommendedName>
</protein>
<dbReference type="AlphaFoldDB" id="A0A1Y3EPU3"/>
<dbReference type="EMBL" id="LVZM01005085">
    <property type="protein sequence ID" value="OUC47181.1"/>
    <property type="molecule type" value="Genomic_DNA"/>
</dbReference>
<keyword evidence="1" id="KW-1133">Transmembrane helix</keyword>
<organism evidence="3 4">
    <name type="scientific">Trichinella nativa</name>
    <dbReference type="NCBI Taxonomy" id="6335"/>
    <lineage>
        <taxon>Eukaryota</taxon>
        <taxon>Metazoa</taxon>
        <taxon>Ecdysozoa</taxon>
        <taxon>Nematoda</taxon>
        <taxon>Enoplea</taxon>
        <taxon>Dorylaimia</taxon>
        <taxon>Trichinellida</taxon>
        <taxon>Trichinellidae</taxon>
        <taxon>Trichinella</taxon>
    </lineage>
</organism>
<evidence type="ECO:0000259" key="2">
    <source>
        <dbReference type="PROSITE" id="PS50186"/>
    </source>
</evidence>
<evidence type="ECO:0000313" key="3">
    <source>
        <dbReference type="EMBL" id="OUC47181.1"/>
    </source>
</evidence>
<proteinExistence type="predicted"/>
<name>A0A1Y3EPU3_9BILA</name>
<dbReference type="InterPro" id="IPR036390">
    <property type="entry name" value="WH_DNA-bd_sf"/>
</dbReference>
<dbReference type="PANTHER" id="PTHR16206">
    <property type="entry name" value="DEP DOMAIN-CONTAINING"/>
    <property type="match status" value="1"/>
</dbReference>
<feature type="transmembrane region" description="Helical" evidence="1">
    <location>
        <begin position="899"/>
        <end position="927"/>
    </location>
</feature>
<evidence type="ECO:0000256" key="1">
    <source>
        <dbReference type="SAM" id="Phobius"/>
    </source>
</evidence>
<evidence type="ECO:0000313" key="4">
    <source>
        <dbReference type="Proteomes" id="UP000243006"/>
    </source>
</evidence>
<feature type="domain" description="DEP" evidence="2">
    <location>
        <begin position="1"/>
        <end position="83"/>
    </location>
</feature>
<accession>A0A1Y3EPU3</accession>
<dbReference type="Proteomes" id="UP000243006">
    <property type="component" value="Unassembled WGS sequence"/>
</dbReference>
<dbReference type="GO" id="GO:0035556">
    <property type="term" value="P:intracellular signal transduction"/>
    <property type="evidence" value="ECO:0007669"/>
    <property type="project" value="InterPro"/>
</dbReference>
<dbReference type="PANTHER" id="PTHR16206:SF4">
    <property type="entry name" value="PROTEIN LET-99"/>
    <property type="match status" value="1"/>
</dbReference>
<dbReference type="InterPro" id="IPR036388">
    <property type="entry name" value="WH-like_DNA-bd_sf"/>
</dbReference>
<gene>
    <name evidence="3" type="ORF">D917_07131</name>
</gene>
<dbReference type="Gene3D" id="1.10.10.10">
    <property type="entry name" value="Winged helix-like DNA-binding domain superfamily/Winged helix DNA-binding domain"/>
    <property type="match status" value="1"/>
</dbReference>
<sequence>MVLKNHWRYFTIYPNTFTGQEATDWLYNYLISKTKSKSKITKEKVKILLKKFYEREVFVEVIHSKKSKDEIIKDGRSLYRFTDTPLSALVQTPLALKMNRIKKEVHAMCPEKRHSAGLPSNLLEREKILCNTNRSVSMENIPFENHSQKTCKRFSSSDIDNLWKTCCLDSIKAFLAVDNLKSFIEESAIDANLIFYNANQFEIASKVNSNIDEPPPQIVQSMNCLANWPRRNEGVHIGFEMDILQTLATFFRNQKLIPKGLLMLSFTIMERARQLDGKLSNHMHYCARNSAFLSHSDLSCDYLAPVHRVSKNVTPLFQSNQTGGASLKKYSAIVTDEKPVMMNKYCLASSNSPKDKLEALSGLPGLVKSPTLVKTLEENTELLECPVSLKSFVKVQRAATLSTPKQRPRHLAGQSGDGVQQSLERRTFSTLFPISFRLSHVKELTIETVRNCFFMLDVKRRRWLQLLLRFMARVSTNHRLQLDKYGTTSNRVLVVDAFSSCFCLNEEKRRAVELLKFLLHHQLEIFAPSKRLEHDVNARISQLIFDEQGSIEEGISITSSLSLISRNDHGDGNFDDTKNTDQCVLLKNSNKQKNSNEVPQWILFTGGWRIPEQVKAEIRIVDRRSGQLLHRCWTARNVCPRKSRDSCSSTSGVFVFGHLTTVLTWALVMKKSTGPLEISAGDGFQVQLYDGQVSITTNQRHQQPNDTDIDLHTDSKNASAVIDDLLSEVVHNSMNDMLLKLSESLKTIIDKFQPKVESTPNQAAPLNMTRYSGRRVEKAEMDDSRLVDGLFSLLNMISSRGPTSGSLELGTVTPATSTLQPTTATSRPATVVEVPMELILQQIKFNSSTSTVIPTLVGGGHGQSDNRKNGNKSVRLIEQADFVPSSRQLSKKSKTDHRYLVETVLIAVGAVFGILTVVSIGMIVATFCQLKKPRHRSWALPVDAENSKTFLEPEKINQTQMASNSPCVDSYDRDVETMIAFTGLTASLDDSARHSNLYSKIRI</sequence>
<dbReference type="InterPro" id="IPR000591">
    <property type="entry name" value="DEP_dom"/>
</dbReference>
<comment type="caution">
    <text evidence="3">The sequence shown here is derived from an EMBL/GenBank/DDBJ whole genome shotgun (WGS) entry which is preliminary data.</text>
</comment>